<dbReference type="Pfam" id="PF12833">
    <property type="entry name" value="HTH_18"/>
    <property type="match status" value="1"/>
</dbReference>
<organism evidence="5 6">
    <name type="scientific">Tenacibaculum holothuriorum</name>
    <dbReference type="NCBI Taxonomy" id="1635173"/>
    <lineage>
        <taxon>Bacteria</taxon>
        <taxon>Pseudomonadati</taxon>
        <taxon>Bacteroidota</taxon>
        <taxon>Flavobacteriia</taxon>
        <taxon>Flavobacteriales</taxon>
        <taxon>Flavobacteriaceae</taxon>
        <taxon>Tenacibaculum</taxon>
    </lineage>
</organism>
<evidence type="ECO:0000313" key="6">
    <source>
        <dbReference type="Proteomes" id="UP000194221"/>
    </source>
</evidence>
<evidence type="ECO:0000259" key="4">
    <source>
        <dbReference type="PROSITE" id="PS01124"/>
    </source>
</evidence>
<keyword evidence="3" id="KW-0804">Transcription</keyword>
<dbReference type="SUPFAM" id="SSF46689">
    <property type="entry name" value="Homeodomain-like"/>
    <property type="match status" value="1"/>
</dbReference>
<dbReference type="OrthoDB" id="1096411at2"/>
<comment type="caution">
    <text evidence="5">The sequence shown here is derived from an EMBL/GenBank/DDBJ whole genome shotgun (WGS) entry which is preliminary data.</text>
</comment>
<dbReference type="SMART" id="SM00342">
    <property type="entry name" value="HTH_ARAC"/>
    <property type="match status" value="1"/>
</dbReference>
<dbReference type="RefSeq" id="WP_086030012.1">
    <property type="nucleotide sequence ID" value="NZ_LAPZ01000003.1"/>
</dbReference>
<reference evidence="5 6" key="1">
    <citation type="submission" date="2015-03" db="EMBL/GenBank/DDBJ databases">
        <title>Genome sequence of Tenacibaculum sp. S2-2, isolated from intestinal microbiota of sea cucumber, Apostichopus japonicas.</title>
        <authorList>
            <person name="Shao Z."/>
            <person name="Wang L."/>
            <person name="Li X."/>
        </authorList>
    </citation>
    <scope>NUCLEOTIDE SEQUENCE [LARGE SCALE GENOMIC DNA]</scope>
    <source>
        <strain evidence="5 6">S2-2</strain>
    </source>
</reference>
<dbReference type="GO" id="GO:0043565">
    <property type="term" value="F:sequence-specific DNA binding"/>
    <property type="evidence" value="ECO:0007669"/>
    <property type="project" value="InterPro"/>
</dbReference>
<dbReference type="PANTHER" id="PTHR43280:SF32">
    <property type="entry name" value="TRANSCRIPTIONAL REGULATORY PROTEIN"/>
    <property type="match status" value="1"/>
</dbReference>
<dbReference type="InParanoid" id="A0A1Y2PCV2"/>
<keyword evidence="1" id="KW-0805">Transcription regulation</keyword>
<protein>
    <recommendedName>
        <fullName evidence="4">HTH araC/xylS-type domain-containing protein</fullName>
    </recommendedName>
</protein>
<dbReference type="PROSITE" id="PS01124">
    <property type="entry name" value="HTH_ARAC_FAMILY_2"/>
    <property type="match status" value="1"/>
</dbReference>
<name>A0A1Y2PCV2_9FLAO</name>
<gene>
    <name evidence="5" type="ORF">WH52_05835</name>
</gene>
<proteinExistence type="predicted"/>
<sequence length="287" mass="33915">MIKRISSIQELYEFTGLKRTPIHKHFDILTHQDTYPDVHKMVAAHRRDFCSVIYLESQQDGEMHINQNTHSRLEDVLFFQSSQHIFSFVRGEAMKGFILFFTPEFLLPHVKDIVTDYSFFSNVQNNIFQLNIEEKESITSLFKTIQKECENKELSKYLILALLEKGKEIQEKHQTSEKEISSEFQLVNTFKRLVENNFIEHKSVRFYAEQLHITANYLNDRIKAHTSKTAKGHITNRVLLEAKNMLLYTDMDIAEISHILQFNEPSYFGKFFKKHTQVSPKVFRDNQ</sequence>
<dbReference type="Gene3D" id="1.10.10.60">
    <property type="entry name" value="Homeodomain-like"/>
    <property type="match status" value="1"/>
</dbReference>
<evidence type="ECO:0000256" key="2">
    <source>
        <dbReference type="ARBA" id="ARBA00023125"/>
    </source>
</evidence>
<dbReference type="AlphaFoldDB" id="A0A1Y2PCV2"/>
<dbReference type="PANTHER" id="PTHR43280">
    <property type="entry name" value="ARAC-FAMILY TRANSCRIPTIONAL REGULATOR"/>
    <property type="match status" value="1"/>
</dbReference>
<dbReference type="InterPro" id="IPR009057">
    <property type="entry name" value="Homeodomain-like_sf"/>
</dbReference>
<accession>A0A1Y2PCV2</accession>
<dbReference type="GO" id="GO:0003700">
    <property type="term" value="F:DNA-binding transcription factor activity"/>
    <property type="evidence" value="ECO:0007669"/>
    <property type="project" value="InterPro"/>
</dbReference>
<keyword evidence="2" id="KW-0238">DNA-binding</keyword>
<feature type="domain" description="HTH araC/xylS-type" evidence="4">
    <location>
        <begin position="188"/>
        <end position="286"/>
    </location>
</feature>
<evidence type="ECO:0000256" key="1">
    <source>
        <dbReference type="ARBA" id="ARBA00023015"/>
    </source>
</evidence>
<dbReference type="STRING" id="1635173.WH52_05835"/>
<dbReference type="FunCoup" id="A0A1Y2PCV2">
    <property type="interactions" value="9"/>
</dbReference>
<dbReference type="EMBL" id="LAPZ01000003">
    <property type="protein sequence ID" value="OSY88292.1"/>
    <property type="molecule type" value="Genomic_DNA"/>
</dbReference>
<keyword evidence="6" id="KW-1185">Reference proteome</keyword>
<dbReference type="InterPro" id="IPR018060">
    <property type="entry name" value="HTH_AraC"/>
</dbReference>
<evidence type="ECO:0000313" key="5">
    <source>
        <dbReference type="EMBL" id="OSY88292.1"/>
    </source>
</evidence>
<evidence type="ECO:0000256" key="3">
    <source>
        <dbReference type="ARBA" id="ARBA00023163"/>
    </source>
</evidence>
<dbReference type="Proteomes" id="UP000194221">
    <property type="component" value="Unassembled WGS sequence"/>
</dbReference>